<keyword evidence="4" id="KW-1185">Reference proteome</keyword>
<dbReference type="InterPro" id="IPR015946">
    <property type="entry name" value="KH_dom-like_a/b"/>
</dbReference>
<dbReference type="NCBIfam" id="TIGR03561">
    <property type="entry name" value="organ_hyd_perox"/>
    <property type="match status" value="1"/>
</dbReference>
<organism evidence="3 4">
    <name type="scientific">Luteimonas notoginsengisoli</name>
    <dbReference type="NCBI Taxonomy" id="1578200"/>
    <lineage>
        <taxon>Bacteria</taxon>
        <taxon>Pseudomonadati</taxon>
        <taxon>Pseudomonadota</taxon>
        <taxon>Gammaproteobacteria</taxon>
        <taxon>Lysobacterales</taxon>
        <taxon>Lysobacteraceae</taxon>
        <taxon>Luteimonas</taxon>
    </lineage>
</organism>
<reference evidence="4" key="1">
    <citation type="journal article" date="2019" name="Int. J. Syst. Evol. Microbiol.">
        <title>The Global Catalogue of Microorganisms (GCM) 10K type strain sequencing project: providing services to taxonomists for standard genome sequencing and annotation.</title>
        <authorList>
            <consortium name="The Broad Institute Genomics Platform"/>
            <consortium name="The Broad Institute Genome Sequencing Center for Infectious Disease"/>
            <person name="Wu L."/>
            <person name="Ma J."/>
        </authorList>
    </citation>
    <scope>NUCLEOTIDE SEQUENCE [LARGE SCALE GENOMIC DNA]</scope>
    <source>
        <strain evidence="4">KCTC 42211</strain>
    </source>
</reference>
<sequence length="202" mass="21195">MRRARERPDASSAPASPLQISDHANGLPVTPLQPPPQNLLDKYRGEDAKPIYTGRVRVTGGEAAHGRASGIARSDDGALDVAMRLPLELGGPGGGTNPEQLLAAGYAACFHGALSLLAARAGIVLVDASVEATVTAARDPVDGLFLLTAEARISLPGLDRALAAELVRNTERICPYTKMFRQGIEHVIALAPDESAAYQRGE</sequence>
<dbReference type="Gene3D" id="3.30.300.20">
    <property type="match status" value="1"/>
</dbReference>
<evidence type="ECO:0000256" key="2">
    <source>
        <dbReference type="SAM" id="MobiDB-lite"/>
    </source>
</evidence>
<dbReference type="Pfam" id="PF02566">
    <property type="entry name" value="OsmC"/>
    <property type="match status" value="1"/>
</dbReference>
<dbReference type="EMBL" id="JBHRYF010000017">
    <property type="protein sequence ID" value="MFC3661423.1"/>
    <property type="molecule type" value="Genomic_DNA"/>
</dbReference>
<dbReference type="Proteomes" id="UP001595724">
    <property type="component" value="Unassembled WGS sequence"/>
</dbReference>
<proteinExistence type="inferred from homology"/>
<dbReference type="InterPro" id="IPR036102">
    <property type="entry name" value="OsmC/Ohrsf"/>
</dbReference>
<dbReference type="RefSeq" id="WP_386712820.1">
    <property type="nucleotide sequence ID" value="NZ_JBHRYF010000017.1"/>
</dbReference>
<evidence type="ECO:0000313" key="3">
    <source>
        <dbReference type="EMBL" id="MFC3661423.1"/>
    </source>
</evidence>
<comment type="similarity">
    <text evidence="1">Belongs to the OsmC/Ohr family.</text>
</comment>
<gene>
    <name evidence="3" type="ORF">ACFOM9_15285</name>
</gene>
<dbReference type="PANTHER" id="PTHR33797">
    <property type="entry name" value="ORGANIC HYDROPEROXIDE RESISTANCE PROTEIN-LIKE"/>
    <property type="match status" value="1"/>
</dbReference>
<dbReference type="InterPro" id="IPR003718">
    <property type="entry name" value="OsmC/Ohr_fam"/>
</dbReference>
<evidence type="ECO:0000256" key="1">
    <source>
        <dbReference type="ARBA" id="ARBA00007378"/>
    </source>
</evidence>
<dbReference type="Gene3D" id="2.20.25.10">
    <property type="match status" value="1"/>
</dbReference>
<evidence type="ECO:0000313" key="4">
    <source>
        <dbReference type="Proteomes" id="UP001595724"/>
    </source>
</evidence>
<name>A0ABV7UXV3_9GAMM</name>
<dbReference type="InterPro" id="IPR019953">
    <property type="entry name" value="OHR"/>
</dbReference>
<feature type="region of interest" description="Disordered" evidence="2">
    <location>
        <begin position="1"/>
        <end position="42"/>
    </location>
</feature>
<comment type="caution">
    <text evidence="3">The sequence shown here is derived from an EMBL/GenBank/DDBJ whole genome shotgun (WGS) entry which is preliminary data.</text>
</comment>
<protein>
    <submittedName>
        <fullName evidence="3">OsmC family protein</fullName>
    </submittedName>
</protein>
<accession>A0ABV7UXV3</accession>
<dbReference type="SUPFAM" id="SSF82784">
    <property type="entry name" value="OsmC-like"/>
    <property type="match status" value="1"/>
</dbReference>
<dbReference type="PANTHER" id="PTHR33797:SF2">
    <property type="entry name" value="ORGANIC HYDROPEROXIDE RESISTANCE PROTEIN-LIKE"/>
    <property type="match status" value="1"/>
</dbReference>